<dbReference type="InterPro" id="IPR000210">
    <property type="entry name" value="BTB/POZ_dom"/>
</dbReference>
<reference evidence="3" key="1">
    <citation type="submission" date="2023-03" db="EMBL/GenBank/DDBJ databases">
        <title>Massive genome expansion in bonnet fungi (Mycena s.s.) driven by repeated elements and novel gene families across ecological guilds.</title>
        <authorList>
            <consortium name="Lawrence Berkeley National Laboratory"/>
            <person name="Harder C.B."/>
            <person name="Miyauchi S."/>
            <person name="Viragh M."/>
            <person name="Kuo A."/>
            <person name="Thoen E."/>
            <person name="Andreopoulos B."/>
            <person name="Lu D."/>
            <person name="Skrede I."/>
            <person name="Drula E."/>
            <person name="Henrissat B."/>
            <person name="Morin E."/>
            <person name="Kohler A."/>
            <person name="Barry K."/>
            <person name="LaButti K."/>
            <person name="Morin E."/>
            <person name="Salamov A."/>
            <person name="Lipzen A."/>
            <person name="Mereny Z."/>
            <person name="Hegedus B."/>
            <person name="Baldrian P."/>
            <person name="Stursova M."/>
            <person name="Weitz H."/>
            <person name="Taylor A."/>
            <person name="Grigoriev I.V."/>
            <person name="Nagy L.G."/>
            <person name="Martin F."/>
            <person name="Kauserud H."/>
        </authorList>
    </citation>
    <scope>NUCLEOTIDE SEQUENCE</scope>
    <source>
        <strain evidence="3">9284</strain>
    </source>
</reference>
<keyword evidence="4" id="KW-1185">Reference proteome</keyword>
<protein>
    <recommendedName>
        <fullName evidence="2">BTB domain-containing protein</fullName>
    </recommendedName>
</protein>
<dbReference type="Gene3D" id="3.30.710.10">
    <property type="entry name" value="Potassium Channel Kv1.1, Chain A"/>
    <property type="match status" value="1"/>
</dbReference>
<dbReference type="EMBL" id="JARKIF010000001">
    <property type="protein sequence ID" value="KAJ7650831.1"/>
    <property type="molecule type" value="Genomic_DNA"/>
</dbReference>
<evidence type="ECO:0000313" key="3">
    <source>
        <dbReference type="EMBL" id="KAJ7650831.1"/>
    </source>
</evidence>
<gene>
    <name evidence="3" type="ORF">FB45DRAFT_1078011</name>
</gene>
<dbReference type="InterPro" id="IPR011333">
    <property type="entry name" value="SKP1/BTB/POZ_sf"/>
</dbReference>
<sequence length="337" mass="38123">MSGPDPDNESPLPLKRQRTENKDRRDFVRSKIWKPYGDIVLLAESTLFKVNRTNLVEHSSVFEGMFSIPQHPEVETIDGCAVVELSDTAQDVELLLTAFYNPFHHQPKQPFEVVACMLRLGRKYEIDKFKDDAVSRIRHAFPGLDEVWDTKRDIERIEPRTGLVVDLLNLAHETGLKTCIPTLALRCLEVWTLRDLFKGIVRRDGSRAILNDALKLMLAVASEAIRGAQVQFFKTIPTESRCKFYCGVAPRTFYVYGYSSRVRPVRSVAADESYTTGVVFHQNISGGSPLLAETVIGRCNLCEKCASAREGAYKSELWEKLPGPFGLPEWKDLKDSV</sequence>
<organism evidence="3 4">
    <name type="scientific">Roridomyces roridus</name>
    <dbReference type="NCBI Taxonomy" id="1738132"/>
    <lineage>
        <taxon>Eukaryota</taxon>
        <taxon>Fungi</taxon>
        <taxon>Dikarya</taxon>
        <taxon>Basidiomycota</taxon>
        <taxon>Agaricomycotina</taxon>
        <taxon>Agaricomycetes</taxon>
        <taxon>Agaricomycetidae</taxon>
        <taxon>Agaricales</taxon>
        <taxon>Marasmiineae</taxon>
        <taxon>Mycenaceae</taxon>
        <taxon>Roridomyces</taxon>
    </lineage>
</organism>
<comment type="caution">
    <text evidence="3">The sequence shown here is derived from an EMBL/GenBank/DDBJ whole genome shotgun (WGS) entry which is preliminary data.</text>
</comment>
<dbReference type="AlphaFoldDB" id="A0AAD7FYY4"/>
<evidence type="ECO:0000313" key="4">
    <source>
        <dbReference type="Proteomes" id="UP001221142"/>
    </source>
</evidence>
<dbReference type="SMART" id="SM00225">
    <property type="entry name" value="BTB"/>
    <property type="match status" value="1"/>
</dbReference>
<evidence type="ECO:0000256" key="1">
    <source>
        <dbReference type="SAM" id="MobiDB-lite"/>
    </source>
</evidence>
<dbReference type="Pfam" id="PF00651">
    <property type="entry name" value="BTB"/>
    <property type="match status" value="1"/>
</dbReference>
<dbReference type="Proteomes" id="UP001221142">
    <property type="component" value="Unassembled WGS sequence"/>
</dbReference>
<evidence type="ECO:0000259" key="2">
    <source>
        <dbReference type="PROSITE" id="PS50097"/>
    </source>
</evidence>
<dbReference type="PROSITE" id="PS50097">
    <property type="entry name" value="BTB"/>
    <property type="match status" value="1"/>
</dbReference>
<name>A0AAD7FYY4_9AGAR</name>
<accession>A0AAD7FYY4</accession>
<feature type="region of interest" description="Disordered" evidence="1">
    <location>
        <begin position="1"/>
        <end position="23"/>
    </location>
</feature>
<proteinExistence type="predicted"/>
<feature type="domain" description="BTB" evidence="2">
    <location>
        <begin position="37"/>
        <end position="101"/>
    </location>
</feature>